<gene>
    <name evidence="2" type="ORF">GCM10022276_15750</name>
</gene>
<evidence type="ECO:0000313" key="2">
    <source>
        <dbReference type="EMBL" id="GAA3897631.1"/>
    </source>
</evidence>
<proteinExistence type="predicted"/>
<dbReference type="RefSeq" id="WP_344699129.1">
    <property type="nucleotide sequence ID" value="NZ_BAABBM010000001.1"/>
</dbReference>
<sequence>MLQPPKTFAEGQRYIYGLPAADAAGMFCGACAVFMVAPLMWGGWSRGELHSIVAIFGWSLSGFIVAMVVVIVGLLAGGPVGRFKVSVNHDGPCVEPETWT</sequence>
<dbReference type="EMBL" id="BAABBM010000001">
    <property type="protein sequence ID" value="GAA3897631.1"/>
    <property type="molecule type" value="Genomic_DNA"/>
</dbReference>
<protein>
    <submittedName>
        <fullName evidence="2">Uncharacterized protein</fullName>
    </submittedName>
</protein>
<evidence type="ECO:0000313" key="3">
    <source>
        <dbReference type="Proteomes" id="UP001500827"/>
    </source>
</evidence>
<keyword evidence="1" id="KW-0812">Transmembrane</keyword>
<accession>A0ABP7LEY0</accession>
<organism evidence="2 3">
    <name type="scientific">Sphingomonas limnosediminicola</name>
    <dbReference type="NCBI Taxonomy" id="940133"/>
    <lineage>
        <taxon>Bacteria</taxon>
        <taxon>Pseudomonadati</taxon>
        <taxon>Pseudomonadota</taxon>
        <taxon>Alphaproteobacteria</taxon>
        <taxon>Sphingomonadales</taxon>
        <taxon>Sphingomonadaceae</taxon>
        <taxon>Sphingomonas</taxon>
    </lineage>
</organism>
<keyword evidence="1" id="KW-1133">Transmembrane helix</keyword>
<dbReference type="Proteomes" id="UP001500827">
    <property type="component" value="Unassembled WGS sequence"/>
</dbReference>
<comment type="caution">
    <text evidence="2">The sequence shown here is derived from an EMBL/GenBank/DDBJ whole genome shotgun (WGS) entry which is preliminary data.</text>
</comment>
<name>A0ABP7LEY0_9SPHN</name>
<feature type="transmembrane region" description="Helical" evidence="1">
    <location>
        <begin position="20"/>
        <end position="41"/>
    </location>
</feature>
<feature type="transmembrane region" description="Helical" evidence="1">
    <location>
        <begin position="53"/>
        <end position="76"/>
    </location>
</feature>
<keyword evidence="1" id="KW-0472">Membrane</keyword>
<reference evidence="3" key="1">
    <citation type="journal article" date="2019" name="Int. J. Syst. Evol. Microbiol.">
        <title>The Global Catalogue of Microorganisms (GCM) 10K type strain sequencing project: providing services to taxonomists for standard genome sequencing and annotation.</title>
        <authorList>
            <consortium name="The Broad Institute Genomics Platform"/>
            <consortium name="The Broad Institute Genome Sequencing Center for Infectious Disease"/>
            <person name="Wu L."/>
            <person name="Ma J."/>
        </authorList>
    </citation>
    <scope>NUCLEOTIDE SEQUENCE [LARGE SCALE GENOMIC DNA]</scope>
    <source>
        <strain evidence="3">JCM 17543</strain>
    </source>
</reference>
<keyword evidence="3" id="KW-1185">Reference proteome</keyword>
<evidence type="ECO:0000256" key="1">
    <source>
        <dbReference type="SAM" id="Phobius"/>
    </source>
</evidence>